<dbReference type="Gene3D" id="3.30.70.1900">
    <property type="match status" value="1"/>
</dbReference>
<comment type="caution">
    <text evidence="2">The sequence shown here is derived from an EMBL/GenBank/DDBJ whole genome shotgun (WGS) entry which is preliminary data.</text>
</comment>
<sequence length="255" mass="28903">MMTRYQIELTHGPDCKLDIGWAYRLYAALLDQLPSEQARQIHEAAVPPLGQFLKREADRWIWEIGLLGEQGEQFLGPILERTMSYALKDGAQEVQAKILQKEAIADLEELLSIGRANGTEHQFYFHTPTAFKSKGEYLSLPTTRLLLQSLVKKWNGNFPEYQIEDTDGEGLDALSHGLSINWFSLRSRRFWLKGREITGFAGKMVLENKNKGFHWELVNALLYFAQFSGIGVKTALGMGGVEYYGNGKEETSAPR</sequence>
<organism evidence="2 3">
    <name type="scientific">Allofournierella massiliensis</name>
    <dbReference type="NCBI Taxonomy" id="1650663"/>
    <lineage>
        <taxon>Bacteria</taxon>
        <taxon>Bacillati</taxon>
        <taxon>Bacillota</taxon>
        <taxon>Clostridia</taxon>
        <taxon>Eubacteriales</taxon>
        <taxon>Oscillospiraceae</taxon>
        <taxon>Allofournierella</taxon>
    </lineage>
</organism>
<protein>
    <submittedName>
        <fullName evidence="2">CRISPR system precrRNA processing endoribonuclease RAMP protein Cas6</fullName>
    </submittedName>
</protein>
<reference evidence="2 3" key="1">
    <citation type="submission" date="2023-06" db="EMBL/GenBank/DDBJ databases">
        <title>Identification and characterization of horizontal gene transfer across gut microbiota members of farm animals based on homology search.</title>
        <authorList>
            <person name="Schwarzerova J."/>
            <person name="Nykrynova M."/>
            <person name="Jureckova K."/>
            <person name="Cejkova D."/>
            <person name="Rychlik I."/>
        </authorList>
    </citation>
    <scope>NUCLEOTIDE SEQUENCE [LARGE SCALE GENOMIC DNA]</scope>
    <source>
        <strain evidence="2 3">ET340</strain>
    </source>
</reference>
<dbReference type="Pfam" id="PF10040">
    <property type="entry name" value="CRISPR_Cas6"/>
    <property type="match status" value="1"/>
</dbReference>
<evidence type="ECO:0000313" key="3">
    <source>
        <dbReference type="Proteomes" id="UP001529380"/>
    </source>
</evidence>
<evidence type="ECO:0000313" key="2">
    <source>
        <dbReference type="EMBL" id="MDM8201571.1"/>
    </source>
</evidence>
<gene>
    <name evidence="2" type="primary">cas6</name>
    <name evidence="2" type="ORF">QUW08_09765</name>
</gene>
<feature type="domain" description="CRISPR-associated protein Cas6 C-terminal" evidence="1">
    <location>
        <begin position="125"/>
        <end position="241"/>
    </location>
</feature>
<proteinExistence type="predicted"/>
<dbReference type="RefSeq" id="WP_289600094.1">
    <property type="nucleotide sequence ID" value="NZ_JAUDCL010000016.1"/>
</dbReference>
<dbReference type="Proteomes" id="UP001529380">
    <property type="component" value="Unassembled WGS sequence"/>
</dbReference>
<evidence type="ECO:0000259" key="1">
    <source>
        <dbReference type="Pfam" id="PF10040"/>
    </source>
</evidence>
<dbReference type="EMBL" id="JAUDCL010000016">
    <property type="protein sequence ID" value="MDM8201571.1"/>
    <property type="molecule type" value="Genomic_DNA"/>
</dbReference>
<accession>A0ABT7URQ0</accession>
<dbReference type="CDD" id="cd21141">
    <property type="entry name" value="Cas6_III-like"/>
    <property type="match status" value="1"/>
</dbReference>
<name>A0ABT7URQ0_9FIRM</name>
<keyword evidence="3" id="KW-1185">Reference proteome</keyword>
<dbReference type="InterPro" id="IPR019267">
    <property type="entry name" value="CRISPR-assoc_Cas6_C"/>
</dbReference>